<dbReference type="PROSITE" id="PS50118">
    <property type="entry name" value="HMG_BOX_2"/>
    <property type="match status" value="2"/>
</dbReference>
<dbReference type="SUPFAM" id="SSF47095">
    <property type="entry name" value="HMG-box"/>
    <property type="match status" value="2"/>
</dbReference>
<sequence length="115" mass="13035">MNPYIAFSMEQRKKMVKADPSRHSNIGGLAKEIGAMWRELSDAEKAKYGSGTRKVKKAKKVAKVQVKAKGTRKTKKALSPYIKFYKNNYAKIKKENPSMALPDIAKKIGKMWSEK</sequence>
<dbReference type="AlphaFoldDB" id="A0A6C0BHA4"/>
<dbReference type="EMBL" id="MN739163">
    <property type="protein sequence ID" value="QHS91717.1"/>
    <property type="molecule type" value="Genomic_DNA"/>
</dbReference>
<dbReference type="PANTHER" id="PTHR48112">
    <property type="entry name" value="HIGH MOBILITY GROUP PROTEIN DSP1"/>
    <property type="match status" value="1"/>
</dbReference>
<keyword evidence="1" id="KW-0238">DNA-binding</keyword>
<feature type="domain" description="HMG box" evidence="2">
    <location>
        <begin position="1"/>
        <end position="67"/>
    </location>
</feature>
<dbReference type="InterPro" id="IPR036910">
    <property type="entry name" value="HMG_box_dom_sf"/>
</dbReference>
<dbReference type="Pfam" id="PF00505">
    <property type="entry name" value="HMG_box"/>
    <property type="match status" value="2"/>
</dbReference>
<evidence type="ECO:0000259" key="2">
    <source>
        <dbReference type="PROSITE" id="PS50118"/>
    </source>
</evidence>
<dbReference type="InterPro" id="IPR009071">
    <property type="entry name" value="HMG_box_dom"/>
</dbReference>
<dbReference type="Gene3D" id="1.10.30.10">
    <property type="entry name" value="High mobility group box domain"/>
    <property type="match status" value="2"/>
</dbReference>
<evidence type="ECO:0000256" key="1">
    <source>
        <dbReference type="ARBA" id="ARBA00023125"/>
    </source>
</evidence>
<dbReference type="SMART" id="SM00398">
    <property type="entry name" value="HMG"/>
    <property type="match status" value="2"/>
</dbReference>
<name>A0A6C0BHA4_9ZZZZ</name>
<accession>A0A6C0BHA4</accession>
<protein>
    <recommendedName>
        <fullName evidence="2">HMG box domain-containing protein</fullName>
    </recommendedName>
</protein>
<reference evidence="3" key="1">
    <citation type="journal article" date="2020" name="Nature">
        <title>Giant virus diversity and host interactions through global metagenomics.</title>
        <authorList>
            <person name="Schulz F."/>
            <person name="Roux S."/>
            <person name="Paez-Espino D."/>
            <person name="Jungbluth S."/>
            <person name="Walsh D.A."/>
            <person name="Denef V.J."/>
            <person name="McMahon K.D."/>
            <person name="Konstantinidis K.T."/>
            <person name="Eloe-Fadrosh E.A."/>
            <person name="Kyrpides N.C."/>
            <person name="Woyke T."/>
        </authorList>
    </citation>
    <scope>NUCLEOTIDE SEQUENCE</scope>
    <source>
        <strain evidence="3">GVMAG-M-3300013006-15</strain>
    </source>
</reference>
<dbReference type="CDD" id="cd00084">
    <property type="entry name" value="HMG-box_SF"/>
    <property type="match status" value="1"/>
</dbReference>
<proteinExistence type="predicted"/>
<dbReference type="PRINTS" id="PR00886">
    <property type="entry name" value="HIGHMOBLTY12"/>
</dbReference>
<organism evidence="3">
    <name type="scientific">viral metagenome</name>
    <dbReference type="NCBI Taxonomy" id="1070528"/>
    <lineage>
        <taxon>unclassified sequences</taxon>
        <taxon>metagenomes</taxon>
        <taxon>organismal metagenomes</taxon>
    </lineage>
</organism>
<dbReference type="GO" id="GO:0003677">
    <property type="term" value="F:DNA binding"/>
    <property type="evidence" value="ECO:0007669"/>
    <property type="project" value="UniProtKB-KW"/>
</dbReference>
<dbReference type="InterPro" id="IPR050342">
    <property type="entry name" value="HMGB"/>
</dbReference>
<evidence type="ECO:0000313" key="3">
    <source>
        <dbReference type="EMBL" id="QHS91717.1"/>
    </source>
</evidence>
<feature type="domain" description="HMG box" evidence="2">
    <location>
        <begin position="74"/>
        <end position="115"/>
    </location>
</feature>